<dbReference type="SMART" id="SM00490">
    <property type="entry name" value="HELICc"/>
    <property type="match status" value="1"/>
</dbReference>
<evidence type="ECO:0000259" key="11">
    <source>
        <dbReference type="PROSITE" id="PS51192"/>
    </source>
</evidence>
<accession>A0ABU4JXY8</accession>
<protein>
    <submittedName>
        <fullName evidence="14">CRISPR-associated helicase Cas3</fullName>
    </submittedName>
</protein>
<dbReference type="InterPro" id="IPR006474">
    <property type="entry name" value="Helicase_Cas3_CRISPR-ass_core"/>
</dbReference>
<evidence type="ECO:0000256" key="3">
    <source>
        <dbReference type="ARBA" id="ARBA00022722"/>
    </source>
</evidence>
<evidence type="ECO:0000256" key="9">
    <source>
        <dbReference type="ARBA" id="ARBA00023118"/>
    </source>
</evidence>
<feature type="domain" description="Helicase ATP-binding" evidence="11">
    <location>
        <begin position="312"/>
        <end position="512"/>
    </location>
</feature>
<dbReference type="NCBIfam" id="TIGR01596">
    <property type="entry name" value="cas3_HD"/>
    <property type="match status" value="1"/>
</dbReference>
<proteinExistence type="inferred from homology"/>
<comment type="similarity">
    <text evidence="2">In the central section; belongs to the CRISPR-associated helicase Cas3 family.</text>
</comment>
<evidence type="ECO:0000313" key="15">
    <source>
        <dbReference type="Proteomes" id="UP001281656"/>
    </source>
</evidence>
<evidence type="ECO:0000256" key="10">
    <source>
        <dbReference type="ARBA" id="ARBA00038437"/>
    </source>
</evidence>
<dbReference type="InterPro" id="IPR054712">
    <property type="entry name" value="Cas3-like_dom"/>
</dbReference>
<dbReference type="InterPro" id="IPR006483">
    <property type="entry name" value="CRISPR-assoc_Cas3_HD"/>
</dbReference>
<keyword evidence="5" id="KW-0547">Nucleotide-binding</keyword>
<dbReference type="NCBIfam" id="TIGR01587">
    <property type="entry name" value="cas3_core"/>
    <property type="match status" value="1"/>
</dbReference>
<dbReference type="Pfam" id="PF18019">
    <property type="entry name" value="Cas3_HD"/>
    <property type="match status" value="1"/>
</dbReference>
<evidence type="ECO:0000256" key="4">
    <source>
        <dbReference type="ARBA" id="ARBA00022723"/>
    </source>
</evidence>
<dbReference type="Pfam" id="PF22590">
    <property type="entry name" value="Cas3-like_C_2"/>
    <property type="match status" value="1"/>
</dbReference>
<comment type="similarity">
    <text evidence="10">Belongs to the DEAD box helicase family.</text>
</comment>
<dbReference type="PANTHER" id="PTHR47959">
    <property type="entry name" value="ATP-DEPENDENT RNA HELICASE RHLE-RELATED"/>
    <property type="match status" value="1"/>
</dbReference>
<name>A0ABU4JXY8_9CLOT</name>
<comment type="similarity">
    <text evidence="1">In the N-terminal section; belongs to the CRISPR-associated nuclease Cas3-HD family.</text>
</comment>
<keyword evidence="15" id="KW-1185">Reference proteome</keyword>
<evidence type="ECO:0000259" key="13">
    <source>
        <dbReference type="PROSITE" id="PS51643"/>
    </source>
</evidence>
<dbReference type="EMBL" id="JARUJP010000037">
    <property type="protein sequence ID" value="MDW8803032.1"/>
    <property type="molecule type" value="Genomic_DNA"/>
</dbReference>
<gene>
    <name evidence="14" type="primary">cas3</name>
    <name evidence="14" type="ORF">P8V03_17995</name>
</gene>
<keyword evidence="6" id="KW-0378">Hydrolase</keyword>
<feature type="domain" description="HD Cas3-type" evidence="13">
    <location>
        <begin position="26"/>
        <end position="241"/>
    </location>
</feature>
<keyword evidence="7" id="KW-0347">Helicase</keyword>
<reference evidence="14 15" key="1">
    <citation type="submission" date="2023-04" db="EMBL/GenBank/DDBJ databases">
        <title>Clostridium tannerae sp. nov., isolated from the fecal material of an alpaca.</title>
        <authorList>
            <person name="Miller S."/>
            <person name="Hendry M."/>
            <person name="King J."/>
            <person name="Sankaranarayanan K."/>
            <person name="Lawson P.A."/>
        </authorList>
    </citation>
    <scope>NUCLEOTIDE SEQUENCE [LARGE SCALE GENOMIC DNA]</scope>
    <source>
        <strain evidence="14 15">A1-XYC3</strain>
    </source>
</reference>
<feature type="domain" description="Helicase C-terminal" evidence="12">
    <location>
        <begin position="539"/>
        <end position="695"/>
    </location>
</feature>
<dbReference type="InterPro" id="IPR011545">
    <property type="entry name" value="DEAD/DEAH_box_helicase_dom"/>
</dbReference>
<dbReference type="Gene3D" id="3.40.50.300">
    <property type="entry name" value="P-loop containing nucleotide triphosphate hydrolases"/>
    <property type="match status" value="2"/>
</dbReference>
<evidence type="ECO:0000256" key="1">
    <source>
        <dbReference type="ARBA" id="ARBA00006847"/>
    </source>
</evidence>
<dbReference type="PANTHER" id="PTHR47959:SF16">
    <property type="entry name" value="CRISPR-ASSOCIATED NUCLEASE_HELICASE CAS3-RELATED"/>
    <property type="match status" value="1"/>
</dbReference>
<dbReference type="Pfam" id="PF00270">
    <property type="entry name" value="DEAD"/>
    <property type="match status" value="1"/>
</dbReference>
<dbReference type="SUPFAM" id="SSF52540">
    <property type="entry name" value="P-loop containing nucleoside triphosphate hydrolases"/>
    <property type="match status" value="1"/>
</dbReference>
<dbReference type="InterPro" id="IPR050079">
    <property type="entry name" value="DEAD_box_RNA_helicase"/>
</dbReference>
<evidence type="ECO:0000256" key="8">
    <source>
        <dbReference type="ARBA" id="ARBA00022840"/>
    </source>
</evidence>
<evidence type="ECO:0000256" key="2">
    <source>
        <dbReference type="ARBA" id="ARBA00009046"/>
    </source>
</evidence>
<evidence type="ECO:0000256" key="7">
    <source>
        <dbReference type="ARBA" id="ARBA00022806"/>
    </source>
</evidence>
<comment type="caution">
    <text evidence="14">The sequence shown here is derived from an EMBL/GenBank/DDBJ whole genome shotgun (WGS) entry which is preliminary data.</text>
</comment>
<sequence length="849" mass="100175">MYFDNVTTLKIEELTNSKYSIYAHIKNECNEPLEDHIALCIKYFFRIIRCKGLCSIFEKVEEEFFSGFSKEASNLFREMLLNTFVLHDIGKINPYFQKARLGNDLNIKEAESYSNSHHSMLSSVIYMDHYFSIIKDFKREERDLLLDFMTMNAYVISRHHGQLNSFEEFKEKFKEDGEGEKLLDSQKRLHEYTYARRISLKASTIIKIFNRINSNKNKDLSVYRYIYERFMLSMLVACDFYATSEFTDGVEIKDIGVINNIEEFYNTYKEGYIYKLIRKYEKESYGKQKDFSKVTDINILRNEMFLDTEKSLENNIDSDIFYLEAPTGSGKSNAATNLSFKLIEKDKSKNKIFYVYPFNTLVEQNITTLEKVFEKEESILNKIAVINSIEPIKVDEKAYRNEDEDGQIEYYKKALLNRQFLNYPMVLTTHVTLFKYFFGISKEDIFPLHQLANSIIVLDEVQSYKNLIWGEIITFLTCYAKLLNIKFIIMSATLPDLNKLTLSMGNTVRLVEDRDRYFKNPIFKNRVEVDYSLLASEEVFEELYHHVKEKSLAHKKILVEFISKNNAYKFYNKLKEDGEVLCQVELMTGDDNISERDRILEKVKTSEEIILVATQVVEAGVDIDMDIGYKNISLLDSEEQFLGRINRSCKKSGCIVYFFKLDEATTIYREDIRNNKDITLNHEFTRKVLVEKDFDRFYDVVIKRLKNITGGVNRLNIENFFYDEVGKLNFREVDKRMQLISDDRKEISVYLSSDLVKSDGEKIYGDEVWEKYKELLSDTDMDYAEKRVKLSKIRADMNNFIYKIKWNTNFPYNDRIGELYYIEEGNKYFKDGKLDKEKFVSGIGDFIEL</sequence>
<keyword evidence="9" id="KW-0051">Antiviral defense</keyword>
<dbReference type="InterPro" id="IPR014001">
    <property type="entry name" value="Helicase_ATP-bd"/>
</dbReference>
<dbReference type="Proteomes" id="UP001281656">
    <property type="component" value="Unassembled WGS sequence"/>
</dbReference>
<dbReference type="PROSITE" id="PS51643">
    <property type="entry name" value="HD_CAS3"/>
    <property type="match status" value="1"/>
</dbReference>
<evidence type="ECO:0000256" key="6">
    <source>
        <dbReference type="ARBA" id="ARBA00022801"/>
    </source>
</evidence>
<evidence type="ECO:0000259" key="12">
    <source>
        <dbReference type="PROSITE" id="PS51194"/>
    </source>
</evidence>
<keyword evidence="4" id="KW-0479">Metal-binding</keyword>
<dbReference type="Gene3D" id="1.10.3210.30">
    <property type="match status" value="1"/>
</dbReference>
<evidence type="ECO:0000256" key="5">
    <source>
        <dbReference type="ARBA" id="ARBA00022741"/>
    </source>
</evidence>
<keyword evidence="8" id="KW-0067">ATP-binding</keyword>
<dbReference type="PROSITE" id="PS51192">
    <property type="entry name" value="HELICASE_ATP_BIND_1"/>
    <property type="match status" value="1"/>
</dbReference>
<dbReference type="InterPro" id="IPR027417">
    <property type="entry name" value="P-loop_NTPase"/>
</dbReference>
<organism evidence="14 15">
    <name type="scientific">Clostridium tanneri</name>
    <dbReference type="NCBI Taxonomy" id="3037988"/>
    <lineage>
        <taxon>Bacteria</taxon>
        <taxon>Bacillati</taxon>
        <taxon>Bacillota</taxon>
        <taxon>Clostridia</taxon>
        <taxon>Eubacteriales</taxon>
        <taxon>Clostridiaceae</taxon>
        <taxon>Clostridium</taxon>
    </lineage>
</organism>
<dbReference type="RefSeq" id="WP_318799228.1">
    <property type="nucleotide sequence ID" value="NZ_JARUJP010000037.1"/>
</dbReference>
<dbReference type="CDD" id="cd09641">
    <property type="entry name" value="Cas3''_I"/>
    <property type="match status" value="1"/>
</dbReference>
<dbReference type="InterPro" id="IPR038257">
    <property type="entry name" value="CRISPR-assoc_Cas3_HD_sf"/>
</dbReference>
<keyword evidence="3" id="KW-0540">Nuclease</keyword>
<dbReference type="SMART" id="SM00487">
    <property type="entry name" value="DEXDc"/>
    <property type="match status" value="1"/>
</dbReference>
<evidence type="ECO:0000313" key="14">
    <source>
        <dbReference type="EMBL" id="MDW8803032.1"/>
    </source>
</evidence>
<dbReference type="InterPro" id="IPR001650">
    <property type="entry name" value="Helicase_C-like"/>
</dbReference>
<dbReference type="PROSITE" id="PS51194">
    <property type="entry name" value="HELICASE_CTER"/>
    <property type="match status" value="1"/>
</dbReference>